<evidence type="ECO:0008006" key="6">
    <source>
        <dbReference type="Google" id="ProtNLM"/>
    </source>
</evidence>
<dbReference type="AlphaFoldDB" id="A0A1A9A6Y2"/>
<sequence length="376" mass="37059">MSMMRQVTRAATVGVALGGLLAVGASPALAEGDRVEVRSASSFTAGGAPGTVAVEVRKRTDGCVILRTGLGLRLDGVRPDQVRVQVNSGGRWWPVAVSGGAGSVATARTSPANPTLCKGKGMTVRYRVAFLAGTVGGRLTVVGEATNAMGRLIGRAGTAARVEGAARTASPSPTPSRKPTPTPTPSTAAATPPGADDTSSAVAAALPAAGATAAADSSSGGSPIMWFGILLVLVGAALIALLVRRNRAEKVDEAAGGHPPVPLPRSAGTTYRAGTPAGPVPAPPAAPTGQMYGQVYGQQPAAAPTFGGPQPAAPVPGQQPVSAPPARPAPAGQVYGQQPAAPRPTGNVYGAPSAPGDEPPAAPGADATSVLPRPPR</sequence>
<feature type="transmembrane region" description="Helical" evidence="2">
    <location>
        <begin position="224"/>
        <end position="243"/>
    </location>
</feature>
<dbReference type="RefSeq" id="WP_157740400.1">
    <property type="nucleotide sequence ID" value="NZ_LT594323.1"/>
</dbReference>
<evidence type="ECO:0000256" key="3">
    <source>
        <dbReference type="SAM" id="SignalP"/>
    </source>
</evidence>
<feature type="region of interest" description="Disordered" evidence="1">
    <location>
        <begin position="160"/>
        <end position="200"/>
    </location>
</feature>
<feature type="region of interest" description="Disordered" evidence="1">
    <location>
        <begin position="299"/>
        <end position="376"/>
    </location>
</feature>
<feature type="compositionally biased region" description="Pro residues" evidence="1">
    <location>
        <begin position="172"/>
        <end position="184"/>
    </location>
</feature>
<keyword evidence="2" id="KW-1133">Transmembrane helix</keyword>
<evidence type="ECO:0000313" key="5">
    <source>
        <dbReference type="Proteomes" id="UP000199385"/>
    </source>
</evidence>
<feature type="chain" id="PRO_5008383222" description="MYXO-CTERM domain-containing protein" evidence="3">
    <location>
        <begin position="31"/>
        <end position="376"/>
    </location>
</feature>
<keyword evidence="2" id="KW-0812">Transmembrane</keyword>
<organism evidence="4 5">
    <name type="scientific">Micromonospora auratinigra</name>
    <dbReference type="NCBI Taxonomy" id="261654"/>
    <lineage>
        <taxon>Bacteria</taxon>
        <taxon>Bacillati</taxon>
        <taxon>Actinomycetota</taxon>
        <taxon>Actinomycetes</taxon>
        <taxon>Micromonosporales</taxon>
        <taxon>Micromonosporaceae</taxon>
        <taxon>Micromonospora</taxon>
    </lineage>
</organism>
<keyword evidence="5" id="KW-1185">Reference proteome</keyword>
<reference evidence="5" key="1">
    <citation type="submission" date="2016-06" db="EMBL/GenBank/DDBJ databases">
        <authorList>
            <person name="Varghese N."/>
            <person name="Submissions Spin"/>
        </authorList>
    </citation>
    <scope>NUCLEOTIDE SEQUENCE [LARGE SCALE GENOMIC DNA]</scope>
    <source>
        <strain evidence="5">DSM 44815</strain>
    </source>
</reference>
<dbReference type="EMBL" id="LT594323">
    <property type="protein sequence ID" value="SBT52234.1"/>
    <property type="molecule type" value="Genomic_DNA"/>
</dbReference>
<feature type="region of interest" description="Disordered" evidence="1">
    <location>
        <begin position="251"/>
        <end position="280"/>
    </location>
</feature>
<name>A0A1A9A6Y2_9ACTN</name>
<accession>A0A1A9A6Y2</accession>
<keyword evidence="2" id="KW-0472">Membrane</keyword>
<keyword evidence="3" id="KW-0732">Signal</keyword>
<evidence type="ECO:0000313" key="4">
    <source>
        <dbReference type="EMBL" id="SBT52234.1"/>
    </source>
</evidence>
<dbReference type="PATRIC" id="fig|261654.4.peg.5613"/>
<evidence type="ECO:0000256" key="1">
    <source>
        <dbReference type="SAM" id="MobiDB-lite"/>
    </source>
</evidence>
<feature type="compositionally biased region" description="Low complexity" evidence="1">
    <location>
        <begin position="185"/>
        <end position="200"/>
    </location>
</feature>
<evidence type="ECO:0000256" key="2">
    <source>
        <dbReference type="SAM" id="Phobius"/>
    </source>
</evidence>
<feature type="compositionally biased region" description="Low complexity" evidence="1">
    <location>
        <begin position="307"/>
        <end position="321"/>
    </location>
</feature>
<dbReference type="Proteomes" id="UP000199385">
    <property type="component" value="Chromosome I"/>
</dbReference>
<gene>
    <name evidence="4" type="ORF">GA0070611_5541</name>
</gene>
<dbReference type="STRING" id="261654.GA0070611_5541"/>
<feature type="signal peptide" evidence="3">
    <location>
        <begin position="1"/>
        <end position="30"/>
    </location>
</feature>
<dbReference type="OrthoDB" id="3406158at2"/>
<protein>
    <recommendedName>
        <fullName evidence="6">MYXO-CTERM domain-containing protein</fullName>
    </recommendedName>
</protein>
<proteinExistence type="predicted"/>